<reference evidence="4 5" key="1">
    <citation type="submission" date="2024-07" db="EMBL/GenBank/DDBJ databases">
        <title>Draft sequence of the Neodothiora populina.</title>
        <authorList>
            <person name="Drown D.D."/>
            <person name="Schuette U.S."/>
            <person name="Buechlein A.B."/>
            <person name="Rusch D.R."/>
            <person name="Winton L.W."/>
            <person name="Adams G.A."/>
        </authorList>
    </citation>
    <scope>NUCLEOTIDE SEQUENCE [LARGE SCALE GENOMIC DNA]</scope>
    <source>
        <strain evidence="4 5">CPC 39397</strain>
    </source>
</reference>
<dbReference type="CDD" id="cd22191">
    <property type="entry name" value="DPBB_RlpA_EXP_N-like"/>
    <property type="match status" value="1"/>
</dbReference>
<accession>A0ABR3P8T0</accession>
<dbReference type="SUPFAM" id="SSF50685">
    <property type="entry name" value="Barwin-like endoglucanases"/>
    <property type="match status" value="1"/>
</dbReference>
<gene>
    <name evidence="4" type="ORF">AAFC00_002541</name>
</gene>
<sequence>MKSCGILAASLFGAFAAAAPIDIVWVTHTAVDIVTIPMTKTVWVGAGEAYRPTHTVTVSSETEAASSSSVYVAPESTSSSFSSVYVAPTISSTSVHVAPTSSWVYVEPSSSVYVAPTTSSVYVAPTTSSVYVAPTTSSVSVAPTTSSISVYVAPTTTEVPTSTYVAPSSSSSAPAATSTSSSGSGSGLAASGTSYTGDLTWYQVGSGACGEVNVASDLIVAISEEIFDAPEYKTANPNLNPLCGRYVSITGKDGNQHRAKVVDRCTGCKTADLDLSEDFFNTVTANGDGRVSGMSWTWE</sequence>
<evidence type="ECO:0000256" key="1">
    <source>
        <dbReference type="ARBA" id="ARBA00022729"/>
    </source>
</evidence>
<feature type="signal peptide" evidence="3">
    <location>
        <begin position="1"/>
        <end position="18"/>
    </location>
</feature>
<evidence type="ECO:0000256" key="3">
    <source>
        <dbReference type="SAM" id="SignalP"/>
    </source>
</evidence>
<evidence type="ECO:0000256" key="2">
    <source>
        <dbReference type="SAM" id="MobiDB-lite"/>
    </source>
</evidence>
<dbReference type="PANTHER" id="PTHR31836:SF28">
    <property type="entry name" value="SRCR DOMAIN-CONTAINING PROTEIN-RELATED"/>
    <property type="match status" value="1"/>
</dbReference>
<dbReference type="Gene3D" id="2.40.40.10">
    <property type="entry name" value="RlpA-like domain"/>
    <property type="match status" value="1"/>
</dbReference>
<dbReference type="Proteomes" id="UP001562354">
    <property type="component" value="Unassembled WGS sequence"/>
</dbReference>
<feature type="region of interest" description="Disordered" evidence="2">
    <location>
        <begin position="162"/>
        <end position="187"/>
    </location>
</feature>
<organism evidence="4 5">
    <name type="scientific">Neodothiora populina</name>
    <dbReference type="NCBI Taxonomy" id="2781224"/>
    <lineage>
        <taxon>Eukaryota</taxon>
        <taxon>Fungi</taxon>
        <taxon>Dikarya</taxon>
        <taxon>Ascomycota</taxon>
        <taxon>Pezizomycotina</taxon>
        <taxon>Dothideomycetes</taxon>
        <taxon>Dothideomycetidae</taxon>
        <taxon>Dothideales</taxon>
        <taxon>Dothioraceae</taxon>
        <taxon>Neodothiora</taxon>
    </lineage>
</organism>
<evidence type="ECO:0000313" key="4">
    <source>
        <dbReference type="EMBL" id="KAL1302106.1"/>
    </source>
</evidence>
<dbReference type="EMBL" id="JBFMKM010000012">
    <property type="protein sequence ID" value="KAL1302106.1"/>
    <property type="molecule type" value="Genomic_DNA"/>
</dbReference>
<keyword evidence="5" id="KW-1185">Reference proteome</keyword>
<keyword evidence="1 3" id="KW-0732">Signal</keyword>
<dbReference type="PANTHER" id="PTHR31836">
    <property type="match status" value="1"/>
</dbReference>
<comment type="caution">
    <text evidence="4">The sequence shown here is derived from an EMBL/GenBank/DDBJ whole genome shotgun (WGS) entry which is preliminary data.</text>
</comment>
<proteinExistence type="predicted"/>
<evidence type="ECO:0000313" key="5">
    <source>
        <dbReference type="Proteomes" id="UP001562354"/>
    </source>
</evidence>
<dbReference type="GeneID" id="95976243"/>
<protein>
    <submittedName>
        <fullName evidence="4">Uncharacterized protein</fullName>
    </submittedName>
</protein>
<dbReference type="RefSeq" id="XP_069198382.1">
    <property type="nucleotide sequence ID" value="XM_069341874.1"/>
</dbReference>
<dbReference type="InterPro" id="IPR051477">
    <property type="entry name" value="Expansin_CellWall"/>
</dbReference>
<name>A0ABR3P8T0_9PEZI</name>
<dbReference type="InterPro" id="IPR036908">
    <property type="entry name" value="RlpA-like_sf"/>
</dbReference>
<feature type="chain" id="PRO_5046972246" evidence="3">
    <location>
        <begin position="19"/>
        <end position="299"/>
    </location>
</feature>